<keyword evidence="6" id="KW-1185">Reference proteome</keyword>
<dbReference type="AlphaFoldDB" id="A0A7M7KTR8"/>
<dbReference type="Pfam" id="PF00102">
    <property type="entry name" value="Y_phosphatase"/>
    <property type="match status" value="1"/>
</dbReference>
<feature type="domain" description="Tyrosine specific protein phosphatases" evidence="3">
    <location>
        <begin position="830"/>
        <end position="910"/>
    </location>
</feature>
<dbReference type="Gene3D" id="3.40.525.10">
    <property type="entry name" value="CRAL-TRIO lipid binding domain"/>
    <property type="match status" value="1"/>
</dbReference>
<dbReference type="SUPFAM" id="SSF52799">
    <property type="entry name" value="(Phosphotyrosine protein) phosphatases II"/>
    <property type="match status" value="1"/>
</dbReference>
<dbReference type="FunCoup" id="A0A7M7KTR8">
    <property type="interactions" value="788"/>
</dbReference>
<evidence type="ECO:0000313" key="5">
    <source>
        <dbReference type="EnsemblMetazoa" id="XP_022670584"/>
    </source>
</evidence>
<dbReference type="SUPFAM" id="SSF46938">
    <property type="entry name" value="CRAL/TRIO N-terminal domain"/>
    <property type="match status" value="1"/>
</dbReference>
<dbReference type="InterPro" id="IPR016130">
    <property type="entry name" value="Tyr_Pase_AS"/>
</dbReference>
<feature type="compositionally biased region" description="Polar residues" evidence="1">
    <location>
        <begin position="462"/>
        <end position="472"/>
    </location>
</feature>
<feature type="domain" description="Tyrosine-protein phosphatase" evidence="2">
    <location>
        <begin position="610"/>
        <end position="919"/>
    </location>
</feature>
<dbReference type="GO" id="GO:0048666">
    <property type="term" value="P:neuron development"/>
    <property type="evidence" value="ECO:0007669"/>
    <property type="project" value="UniProtKB-ARBA"/>
</dbReference>
<feature type="compositionally biased region" description="Polar residues" evidence="1">
    <location>
        <begin position="440"/>
        <end position="450"/>
    </location>
</feature>
<dbReference type="CDD" id="cd00170">
    <property type="entry name" value="SEC14"/>
    <property type="match status" value="1"/>
</dbReference>
<dbReference type="InParanoid" id="A0A7M7KTR8"/>
<dbReference type="InterPro" id="IPR001251">
    <property type="entry name" value="CRAL-TRIO_dom"/>
</dbReference>
<dbReference type="PANTHER" id="PTHR19134:SF534">
    <property type="entry name" value="LD27988P"/>
    <property type="match status" value="1"/>
</dbReference>
<evidence type="ECO:0008006" key="7">
    <source>
        <dbReference type="Google" id="ProtNLM"/>
    </source>
</evidence>
<feature type="compositionally biased region" description="Low complexity" evidence="1">
    <location>
        <begin position="22"/>
        <end position="64"/>
    </location>
</feature>
<dbReference type="KEGG" id="vde:111254227"/>
<dbReference type="InterPro" id="IPR036273">
    <property type="entry name" value="CRAL/TRIO_N_dom_sf"/>
</dbReference>
<dbReference type="RefSeq" id="XP_022670584.1">
    <property type="nucleotide sequence ID" value="XM_022814849.1"/>
</dbReference>
<dbReference type="InterPro" id="IPR011074">
    <property type="entry name" value="CRAL/TRIO_N_dom"/>
</dbReference>
<dbReference type="PROSITE" id="PS50055">
    <property type="entry name" value="TYR_PHOSPHATASE_PTP"/>
    <property type="match status" value="1"/>
</dbReference>
<evidence type="ECO:0000259" key="2">
    <source>
        <dbReference type="PROSITE" id="PS50055"/>
    </source>
</evidence>
<dbReference type="InterPro" id="IPR050348">
    <property type="entry name" value="Protein-Tyr_Phosphatase"/>
</dbReference>
<sequence>MKPSRESSTKKTGDCDDDYNEQQQHQQQQQQPELENQSPQRQTDQQQQQKVVLLQQLQQQSPTQHHQHQQRHRNENDQSPQQRENENLNSHEEEAVLAFQTRCPSVSRSAAVKFLAARKFSVDRAVELLRQHEAVRHREGLTAFQPTSSPLREELDTAKFTVLPWRDQQGAAITMFTAGRHSPSSSTHRTTLAGVVYQLDVALENPLTQRDGIVFVYNMAGSRYEHFDYELCQKILQLLKGAYPARLKKVLIVGAPLWFRAPFKILRLFVREKLRDRVMIVSQAQLVQHIPSSSLPLELGGTQPPHDHHAWLLHCLKVQEYNMLLPVHNQQLSTVRLRQLSSSLMLLQLEDKQDLIDLDHAVEDDTADQRTGDKNDSTSFMDENNCLASKRDKQGQAGNSDSCDELLGAVNAVRSNRLSTIGDLHNSKNTSKPIAGGENCYQQQPTMQNGQAELRRSVVTIESNRQQSNGNDDSTKVGTDQKTEPHSQNYTVTPEREEAPEEEGDDSSLVSANSTVTVTGSTSGCWPMGAPPEIPLPPVPPVGTDGVSVGGGTCATSVVSGVPHVQHVPAGIVPPPPSAQAQTPPALEPSRDLSMEDFILNLQKKGRKGLCREYAEIKSRPPAGTFEAARDKMNQCKNRYTDVLCLDHSRVRLPVVCRESAVQGGEGEAGETDEDMIHSAALMGSTDYINANFVDGYAGSRAFISTQGPLPRTFGDFWKMVWEEKCGVIVMTTRCVERSRTKCGQYWPAAEGEEHEHGQFRIANQGVEAAGDYQVSELQLRLRDSSEDGDDTDSGAMTRTVWHLQFLSWPDYGVPESAFAMLSFRDVCLQKQRDTIRDLENHSLWSSSLAPQGPPIVVHCSAGIGRTGTFITLDTCIRRLESESRINVRGTVEAIRAQRAFSIQMPDQYVFCHLALLEYALIHGHLKDVDLSGFDDSTDESADEQH</sequence>
<dbReference type="OrthoDB" id="10051650at2759"/>
<feature type="region of interest" description="Disordered" evidence="1">
    <location>
        <begin position="462"/>
        <end position="510"/>
    </location>
</feature>
<evidence type="ECO:0000259" key="4">
    <source>
        <dbReference type="PROSITE" id="PS50191"/>
    </source>
</evidence>
<feature type="compositionally biased region" description="Basic and acidic residues" evidence="1">
    <location>
        <begin position="1"/>
        <end position="14"/>
    </location>
</feature>
<dbReference type="SMART" id="SM00404">
    <property type="entry name" value="PTPc_motif"/>
    <property type="match status" value="1"/>
</dbReference>
<dbReference type="EnsemblMetazoa" id="XM_022814849">
    <property type="protein sequence ID" value="XP_022670584"/>
    <property type="gene ID" value="LOC111254227"/>
</dbReference>
<feature type="region of interest" description="Disordered" evidence="1">
    <location>
        <begin position="1"/>
        <end position="90"/>
    </location>
</feature>
<dbReference type="InterPro" id="IPR000242">
    <property type="entry name" value="PTP_cat"/>
</dbReference>
<dbReference type="PROSITE" id="PS50191">
    <property type="entry name" value="CRAL_TRIO"/>
    <property type="match status" value="1"/>
</dbReference>
<evidence type="ECO:0000256" key="1">
    <source>
        <dbReference type="SAM" id="MobiDB-lite"/>
    </source>
</evidence>
<dbReference type="PRINTS" id="PR00700">
    <property type="entry name" value="PRTYPHPHTASE"/>
</dbReference>
<feature type="domain" description="CRAL-TRIO" evidence="4">
    <location>
        <begin position="148"/>
        <end position="307"/>
    </location>
</feature>
<name>A0A7M7KTR8_VARDE</name>
<protein>
    <recommendedName>
        <fullName evidence="7">Tyrosine-protein phosphatase non-receptor type 9</fullName>
    </recommendedName>
</protein>
<dbReference type="GO" id="GO:0004725">
    <property type="term" value="F:protein tyrosine phosphatase activity"/>
    <property type="evidence" value="ECO:0007669"/>
    <property type="project" value="InterPro"/>
</dbReference>
<reference evidence="5" key="1">
    <citation type="submission" date="2021-01" db="UniProtKB">
        <authorList>
            <consortium name="EnsemblMetazoa"/>
        </authorList>
    </citation>
    <scope>IDENTIFICATION</scope>
</reference>
<dbReference type="Gene3D" id="3.90.190.10">
    <property type="entry name" value="Protein tyrosine phosphatase superfamily"/>
    <property type="match status" value="1"/>
</dbReference>
<dbReference type="PROSITE" id="PS00383">
    <property type="entry name" value="TYR_PHOSPHATASE_1"/>
    <property type="match status" value="1"/>
</dbReference>
<dbReference type="InterPro" id="IPR036865">
    <property type="entry name" value="CRAL-TRIO_dom_sf"/>
</dbReference>
<dbReference type="GeneID" id="111254227"/>
<dbReference type="Pfam" id="PF00650">
    <property type="entry name" value="CRAL_TRIO"/>
    <property type="match status" value="1"/>
</dbReference>
<dbReference type="Proteomes" id="UP000594260">
    <property type="component" value="Unplaced"/>
</dbReference>
<feature type="compositionally biased region" description="Basic and acidic residues" evidence="1">
    <location>
        <begin position="473"/>
        <end position="485"/>
    </location>
</feature>
<proteinExistence type="predicted"/>
<dbReference type="PANTHER" id="PTHR19134">
    <property type="entry name" value="RECEPTOR-TYPE TYROSINE-PROTEIN PHOSPHATASE"/>
    <property type="match status" value="1"/>
</dbReference>
<dbReference type="InterPro" id="IPR003595">
    <property type="entry name" value="Tyr_Pase_cat"/>
</dbReference>
<accession>A0A7M7KTR8</accession>
<evidence type="ECO:0000259" key="3">
    <source>
        <dbReference type="PROSITE" id="PS50056"/>
    </source>
</evidence>
<dbReference type="SMART" id="SM00516">
    <property type="entry name" value="SEC14"/>
    <property type="match status" value="1"/>
</dbReference>
<dbReference type="SUPFAM" id="SSF52087">
    <property type="entry name" value="CRAL/TRIO domain"/>
    <property type="match status" value="1"/>
</dbReference>
<dbReference type="InterPro" id="IPR000387">
    <property type="entry name" value="Tyr_Pase_dom"/>
</dbReference>
<dbReference type="SMART" id="SM00194">
    <property type="entry name" value="PTPc"/>
    <property type="match status" value="1"/>
</dbReference>
<evidence type="ECO:0000313" key="6">
    <source>
        <dbReference type="Proteomes" id="UP000594260"/>
    </source>
</evidence>
<dbReference type="PROSITE" id="PS50056">
    <property type="entry name" value="TYR_PHOSPHATASE_2"/>
    <property type="match status" value="1"/>
</dbReference>
<dbReference type="InterPro" id="IPR029021">
    <property type="entry name" value="Prot-tyrosine_phosphatase-like"/>
</dbReference>
<dbReference type="SMART" id="SM01100">
    <property type="entry name" value="CRAL_TRIO_N"/>
    <property type="match status" value="1"/>
</dbReference>
<organism evidence="5 6">
    <name type="scientific">Varroa destructor</name>
    <name type="common">Honeybee mite</name>
    <dbReference type="NCBI Taxonomy" id="109461"/>
    <lineage>
        <taxon>Eukaryota</taxon>
        <taxon>Metazoa</taxon>
        <taxon>Ecdysozoa</taxon>
        <taxon>Arthropoda</taxon>
        <taxon>Chelicerata</taxon>
        <taxon>Arachnida</taxon>
        <taxon>Acari</taxon>
        <taxon>Parasitiformes</taxon>
        <taxon>Mesostigmata</taxon>
        <taxon>Gamasina</taxon>
        <taxon>Dermanyssoidea</taxon>
        <taxon>Varroidae</taxon>
        <taxon>Varroa</taxon>
    </lineage>
</organism>
<dbReference type="OMA" id="HMLYTAW"/>
<feature type="region of interest" description="Disordered" evidence="1">
    <location>
        <begin position="421"/>
        <end position="450"/>
    </location>
</feature>